<dbReference type="EMBL" id="CAMKVN010001890">
    <property type="protein sequence ID" value="CAI2178619.1"/>
    <property type="molecule type" value="Genomic_DNA"/>
</dbReference>
<comment type="caution">
    <text evidence="6">The sequence shown here is derived from an EMBL/GenBank/DDBJ whole genome shotgun (WGS) entry which is preliminary data.</text>
</comment>
<dbReference type="AlphaFoldDB" id="A0A9W4WX20"/>
<keyword evidence="4" id="KW-0812">Transmembrane</keyword>
<protein>
    <submittedName>
        <fullName evidence="6">18108_t:CDS:1</fullName>
    </submittedName>
</protein>
<dbReference type="OrthoDB" id="189226at2759"/>
<feature type="domain" description="Phospholipid/glycerol acyltransferase" evidence="5">
    <location>
        <begin position="108"/>
        <end position="242"/>
    </location>
</feature>
<evidence type="ECO:0000256" key="2">
    <source>
        <dbReference type="ARBA" id="ARBA00022679"/>
    </source>
</evidence>
<accession>A0A9W4WX20</accession>
<dbReference type="SMART" id="SM00563">
    <property type="entry name" value="PlsC"/>
    <property type="match status" value="1"/>
</dbReference>
<evidence type="ECO:0000313" key="7">
    <source>
        <dbReference type="Proteomes" id="UP001153678"/>
    </source>
</evidence>
<evidence type="ECO:0000256" key="3">
    <source>
        <dbReference type="ARBA" id="ARBA00023315"/>
    </source>
</evidence>
<organism evidence="6 7">
    <name type="scientific">Funneliformis geosporum</name>
    <dbReference type="NCBI Taxonomy" id="1117311"/>
    <lineage>
        <taxon>Eukaryota</taxon>
        <taxon>Fungi</taxon>
        <taxon>Fungi incertae sedis</taxon>
        <taxon>Mucoromycota</taxon>
        <taxon>Glomeromycotina</taxon>
        <taxon>Glomeromycetes</taxon>
        <taxon>Glomerales</taxon>
        <taxon>Glomeraceae</taxon>
        <taxon>Funneliformis</taxon>
    </lineage>
</organism>
<dbReference type="InterPro" id="IPR002123">
    <property type="entry name" value="Plipid/glycerol_acylTrfase"/>
</dbReference>
<evidence type="ECO:0000313" key="6">
    <source>
        <dbReference type="EMBL" id="CAI2178619.1"/>
    </source>
</evidence>
<evidence type="ECO:0000259" key="5">
    <source>
        <dbReference type="SMART" id="SM00563"/>
    </source>
</evidence>
<dbReference type="Proteomes" id="UP001153678">
    <property type="component" value="Unassembled WGS sequence"/>
</dbReference>
<dbReference type="GO" id="GO:0016746">
    <property type="term" value="F:acyltransferase activity"/>
    <property type="evidence" value="ECO:0007669"/>
    <property type="project" value="UniProtKB-KW"/>
</dbReference>
<dbReference type="PANTHER" id="PTHR10983:SF16">
    <property type="entry name" value="LYSOCARDIOLIPIN ACYLTRANSFERASE 1"/>
    <property type="match status" value="1"/>
</dbReference>
<evidence type="ECO:0000256" key="4">
    <source>
        <dbReference type="SAM" id="Phobius"/>
    </source>
</evidence>
<name>A0A9W4WX20_9GLOM</name>
<evidence type="ECO:0000256" key="1">
    <source>
        <dbReference type="ARBA" id="ARBA00008655"/>
    </source>
</evidence>
<keyword evidence="3" id="KW-0012">Acyltransferase</keyword>
<dbReference type="PANTHER" id="PTHR10983">
    <property type="entry name" value="1-ACYLGLYCEROL-3-PHOSPHATE ACYLTRANSFERASE-RELATED"/>
    <property type="match status" value="1"/>
</dbReference>
<proteinExistence type="inferred from homology"/>
<feature type="transmembrane region" description="Helical" evidence="4">
    <location>
        <begin position="349"/>
        <end position="369"/>
    </location>
</feature>
<reference evidence="6" key="1">
    <citation type="submission" date="2022-08" db="EMBL/GenBank/DDBJ databases">
        <authorList>
            <person name="Kallberg Y."/>
            <person name="Tangrot J."/>
            <person name="Rosling A."/>
        </authorList>
    </citation>
    <scope>NUCLEOTIDE SEQUENCE</scope>
    <source>
        <strain evidence="6">Wild A</strain>
    </source>
</reference>
<keyword evidence="4" id="KW-0472">Membrane</keyword>
<feature type="transmembrane region" description="Helical" evidence="4">
    <location>
        <begin position="12"/>
        <end position="35"/>
    </location>
</feature>
<dbReference type="CDD" id="cd07990">
    <property type="entry name" value="LPLAT_LCLAT1-like"/>
    <property type="match status" value="1"/>
</dbReference>
<dbReference type="Pfam" id="PF16076">
    <property type="entry name" value="Acyltransf_C"/>
    <property type="match status" value="1"/>
</dbReference>
<comment type="similarity">
    <text evidence="1">Belongs to the 1-acyl-sn-glycerol-3-phosphate acyltransferase family.</text>
</comment>
<sequence>MPAQRGPHSLSFVQWFVRTAVFVVFYAGQSIALNFSQFLSLLFLWPLQNNLYQNYIKHTQICFGILLVAINQFFAPSNFVITLDKSTKDILKQSWNGAKIELNMPERLILIANHQRKRSSVNIQSIDHQLNLSRVASTSTIRVFSYLANAHGAIKIILKDSLKWGMRFFQFIFLKRNWTVDKGPLSKTLSSLSASKEPLWLLIFPEGTVVSDVTRLTSKKFADKVGLSDHEHVLLPRSTGLHFCTRSLHKSVDYIYDLTIGLEGVERGEFPEEIYTLLKIYFEGRYPRNIHLHIRRYAISEIPEDDDKFTEWLRQRWLEKDALMEEFYTKGHFTGYNSPRIVPMKLNSVFELAQIWYFIVPLVPLMWYFSNNMFNNKFTSSLK</sequence>
<keyword evidence="7" id="KW-1185">Reference proteome</keyword>
<dbReference type="Pfam" id="PF01553">
    <property type="entry name" value="Acyltransferase"/>
    <property type="match status" value="1"/>
</dbReference>
<dbReference type="InterPro" id="IPR032098">
    <property type="entry name" value="Acyltransf_C"/>
</dbReference>
<keyword evidence="4" id="KW-1133">Transmembrane helix</keyword>
<dbReference type="GO" id="GO:0036149">
    <property type="term" value="P:phosphatidylinositol acyl-chain remodeling"/>
    <property type="evidence" value="ECO:0007669"/>
    <property type="project" value="TreeGrafter"/>
</dbReference>
<feature type="transmembrane region" description="Helical" evidence="4">
    <location>
        <begin position="55"/>
        <end position="75"/>
    </location>
</feature>
<gene>
    <name evidence="6" type="ORF">FWILDA_LOCUS8676</name>
</gene>
<keyword evidence="2" id="KW-0808">Transferase</keyword>
<dbReference type="GO" id="GO:0005783">
    <property type="term" value="C:endoplasmic reticulum"/>
    <property type="evidence" value="ECO:0007669"/>
    <property type="project" value="TreeGrafter"/>
</dbReference>